<dbReference type="GeneID" id="89457094"/>
<dbReference type="SUPFAM" id="SSF46785">
    <property type="entry name" value="Winged helix' DNA-binding domain"/>
    <property type="match status" value="1"/>
</dbReference>
<evidence type="ECO:0000259" key="4">
    <source>
        <dbReference type="PROSITE" id="PS50956"/>
    </source>
</evidence>
<organism evidence="5 7">
    <name type="scientific">Neptunomonas phycophila</name>
    <dbReference type="NCBI Taxonomy" id="1572645"/>
    <lineage>
        <taxon>Bacteria</taxon>
        <taxon>Pseudomonadati</taxon>
        <taxon>Pseudomonadota</taxon>
        <taxon>Gammaproteobacteria</taxon>
        <taxon>Oceanospirillales</taxon>
        <taxon>Oceanospirillaceae</taxon>
        <taxon>Neptunomonas</taxon>
    </lineage>
</organism>
<dbReference type="Gene3D" id="1.10.10.10">
    <property type="entry name" value="Winged helix-like DNA-binding domain superfamily/Winged helix DNA-binding domain"/>
    <property type="match status" value="1"/>
</dbReference>
<name>A0AAW7XHR4_9GAMM</name>
<dbReference type="GO" id="GO:0005829">
    <property type="term" value="C:cytosol"/>
    <property type="evidence" value="ECO:0007669"/>
    <property type="project" value="TreeGrafter"/>
</dbReference>
<dbReference type="InterPro" id="IPR036390">
    <property type="entry name" value="WH_DNA-bd_sf"/>
</dbReference>
<dbReference type="AlphaFoldDB" id="A0AAW7XHR4"/>
<dbReference type="InterPro" id="IPR019888">
    <property type="entry name" value="Tscrpt_reg_AsnC-like"/>
</dbReference>
<dbReference type="Proteomes" id="UP001169862">
    <property type="component" value="Unassembled WGS sequence"/>
</dbReference>
<dbReference type="PANTHER" id="PTHR30154">
    <property type="entry name" value="LEUCINE-RESPONSIVE REGULATORY PROTEIN"/>
    <property type="match status" value="1"/>
</dbReference>
<dbReference type="PRINTS" id="PR00033">
    <property type="entry name" value="HTHASNC"/>
</dbReference>
<dbReference type="EMBL" id="JAUOPG010000002">
    <property type="protein sequence ID" value="MDO6452809.1"/>
    <property type="molecule type" value="Genomic_DNA"/>
</dbReference>
<dbReference type="GO" id="GO:0043565">
    <property type="term" value="F:sequence-specific DNA binding"/>
    <property type="evidence" value="ECO:0007669"/>
    <property type="project" value="InterPro"/>
</dbReference>
<dbReference type="SUPFAM" id="SSF54909">
    <property type="entry name" value="Dimeric alpha+beta barrel"/>
    <property type="match status" value="1"/>
</dbReference>
<evidence type="ECO:0000313" key="8">
    <source>
        <dbReference type="Proteomes" id="UP001177341"/>
    </source>
</evidence>
<evidence type="ECO:0000313" key="6">
    <source>
        <dbReference type="EMBL" id="MDP2521545.1"/>
    </source>
</evidence>
<dbReference type="SMART" id="SM00344">
    <property type="entry name" value="HTH_ASNC"/>
    <property type="match status" value="1"/>
</dbReference>
<dbReference type="Proteomes" id="UP001177341">
    <property type="component" value="Unassembled WGS sequence"/>
</dbReference>
<dbReference type="GO" id="GO:0043200">
    <property type="term" value="P:response to amino acid"/>
    <property type="evidence" value="ECO:0007669"/>
    <property type="project" value="TreeGrafter"/>
</dbReference>
<evidence type="ECO:0000313" key="7">
    <source>
        <dbReference type="Proteomes" id="UP001169862"/>
    </source>
</evidence>
<dbReference type="RefSeq" id="WP_083610010.1">
    <property type="nucleotide sequence ID" value="NZ_CAXHZV010000002.1"/>
</dbReference>
<keyword evidence="8" id="KW-1185">Reference proteome</keyword>
<comment type="caution">
    <text evidence="5">The sequence shown here is derived from an EMBL/GenBank/DDBJ whole genome shotgun (WGS) entry which is preliminary data.</text>
</comment>
<keyword evidence="1" id="KW-0805">Transcription regulation</keyword>
<dbReference type="InterPro" id="IPR000485">
    <property type="entry name" value="AsnC-type_HTH_dom"/>
</dbReference>
<keyword evidence="3" id="KW-0804">Transcription</keyword>
<dbReference type="Pfam" id="PF01037">
    <property type="entry name" value="AsnC_trans_reg"/>
    <property type="match status" value="1"/>
</dbReference>
<evidence type="ECO:0000256" key="1">
    <source>
        <dbReference type="ARBA" id="ARBA00023015"/>
    </source>
</evidence>
<gene>
    <name evidence="5" type="ORF">Q4490_04455</name>
    <name evidence="6" type="ORF">Q8W30_03085</name>
</gene>
<dbReference type="InterPro" id="IPR019887">
    <property type="entry name" value="Tscrpt_reg_AsnC/Lrp_C"/>
</dbReference>
<reference evidence="5" key="1">
    <citation type="submission" date="2023-07" db="EMBL/GenBank/DDBJ databases">
        <title>Genome content predicts the carbon catabolic preferences of heterotrophic bacteria.</title>
        <authorList>
            <person name="Gralka M."/>
        </authorList>
    </citation>
    <scope>NUCLEOTIDE SEQUENCE</scope>
    <source>
        <strain evidence="6">5G01</strain>
        <strain evidence="5">I2M16</strain>
    </source>
</reference>
<evidence type="ECO:0000256" key="2">
    <source>
        <dbReference type="ARBA" id="ARBA00023125"/>
    </source>
</evidence>
<keyword evidence="2" id="KW-0238">DNA-binding</keyword>
<accession>A0AAW7XHR4</accession>
<evidence type="ECO:0000313" key="5">
    <source>
        <dbReference type="EMBL" id="MDO6452809.1"/>
    </source>
</evidence>
<dbReference type="GO" id="GO:0006355">
    <property type="term" value="P:regulation of DNA-templated transcription"/>
    <property type="evidence" value="ECO:0007669"/>
    <property type="project" value="UniProtKB-ARBA"/>
</dbReference>
<dbReference type="InterPro" id="IPR011991">
    <property type="entry name" value="ArsR-like_HTH"/>
</dbReference>
<dbReference type="CDD" id="cd00090">
    <property type="entry name" value="HTH_ARSR"/>
    <property type="match status" value="1"/>
</dbReference>
<dbReference type="InterPro" id="IPR011008">
    <property type="entry name" value="Dimeric_a/b-barrel"/>
</dbReference>
<dbReference type="PANTHER" id="PTHR30154:SF34">
    <property type="entry name" value="TRANSCRIPTIONAL REGULATOR AZLB"/>
    <property type="match status" value="1"/>
</dbReference>
<evidence type="ECO:0000256" key="3">
    <source>
        <dbReference type="ARBA" id="ARBA00023163"/>
    </source>
</evidence>
<dbReference type="Pfam" id="PF13404">
    <property type="entry name" value="HTH_AsnC-type"/>
    <property type="match status" value="1"/>
</dbReference>
<feature type="domain" description="HTH asnC-type" evidence="4">
    <location>
        <begin position="3"/>
        <end position="64"/>
    </location>
</feature>
<dbReference type="Gene3D" id="3.30.70.920">
    <property type="match status" value="1"/>
</dbReference>
<proteinExistence type="predicted"/>
<protein>
    <submittedName>
        <fullName evidence="5">Lrp/AsnC family transcriptional regulator</fullName>
    </submittedName>
</protein>
<dbReference type="PROSITE" id="PS50956">
    <property type="entry name" value="HTH_ASNC_2"/>
    <property type="match status" value="1"/>
</dbReference>
<dbReference type="InterPro" id="IPR036388">
    <property type="entry name" value="WH-like_DNA-bd_sf"/>
</dbReference>
<dbReference type="EMBL" id="JAUYVO010000002">
    <property type="protein sequence ID" value="MDP2521545.1"/>
    <property type="molecule type" value="Genomic_DNA"/>
</dbReference>
<sequence>MDIDRLDRKIISLLQHDARITNQHLADSVGLSPSACLNRVRKLEAAGVLTGYLAAIDLHSLCRSVTVIATVSVQDQSTERFREFRDAVEAIPEVVESYTVSGAIDLFLRIIAADMPRYNAVNDQILDLLPGKVHISSHVVLENGKPFSGYPLSALLDDPA</sequence>